<dbReference type="Pfam" id="PF01399">
    <property type="entry name" value="PCI"/>
    <property type="match status" value="1"/>
</dbReference>
<reference evidence="6" key="1">
    <citation type="submission" date="2025-08" db="UniProtKB">
        <authorList>
            <consortium name="RefSeq"/>
        </authorList>
    </citation>
    <scope>IDENTIFICATION</scope>
</reference>
<evidence type="ECO:0000256" key="4">
    <source>
        <dbReference type="SAM" id="MobiDB-lite"/>
    </source>
</evidence>
<dbReference type="STRING" id="4432.A0A1U8A7G9"/>
<dbReference type="FunCoup" id="A0A1U8A7G9">
    <property type="interactions" value="5137"/>
</dbReference>
<evidence type="ECO:0000256" key="2">
    <source>
        <dbReference type="ARBA" id="ARBA00022942"/>
    </source>
</evidence>
<accession>A0A1U8A7G9</accession>
<comment type="subunit">
    <text evidence="3">Component of the 19S regulatory particle (RP/PA700) lid subcomplex of the 26S proteasome. The 26S proteasome is composed of a core protease (CP), known as the 20S proteasome, capped at one or both ends by the 19S regulatory particle (RP/PA700). The RP/PA700 complex is composed of at least 17 different subunits in two subcomplexes, the base and the lid, which form the portions proximal and distal to the 20S proteolytic core, respectively.</text>
</comment>
<dbReference type="GeneID" id="104599946"/>
<gene>
    <name evidence="6" type="primary">LOC104599946</name>
</gene>
<dbReference type="InterPro" id="IPR036388">
    <property type="entry name" value="WH-like_DNA-bd_sf"/>
</dbReference>
<dbReference type="RefSeq" id="XP_010261003.1">
    <property type="nucleotide sequence ID" value="XM_010262701.2"/>
</dbReference>
<organism evidence="5 6">
    <name type="scientific">Nelumbo nucifera</name>
    <name type="common">Sacred lotus</name>
    <dbReference type="NCBI Taxonomy" id="4432"/>
    <lineage>
        <taxon>Eukaryota</taxon>
        <taxon>Viridiplantae</taxon>
        <taxon>Streptophyta</taxon>
        <taxon>Embryophyta</taxon>
        <taxon>Tracheophyta</taxon>
        <taxon>Spermatophyta</taxon>
        <taxon>Magnoliopsida</taxon>
        <taxon>Proteales</taxon>
        <taxon>Nelumbonaceae</taxon>
        <taxon>Nelumbo</taxon>
    </lineage>
</organism>
<name>A0A1U8A7G9_NELNU</name>
<evidence type="ECO:0000313" key="6">
    <source>
        <dbReference type="RefSeq" id="XP_010261003.1"/>
    </source>
</evidence>
<dbReference type="InterPro" id="IPR040896">
    <property type="entry name" value="RPN5_C"/>
</dbReference>
<comment type="similarity">
    <text evidence="1">Belongs to the proteasome subunit p55 family.</text>
</comment>
<dbReference type="GO" id="GO:0005737">
    <property type="term" value="C:cytoplasm"/>
    <property type="evidence" value="ECO:0000318"/>
    <property type="project" value="GO_Central"/>
</dbReference>
<keyword evidence="2" id="KW-0647">Proteasome</keyword>
<keyword evidence="5" id="KW-1185">Reference proteome</keyword>
<dbReference type="GO" id="GO:0005634">
    <property type="term" value="C:nucleus"/>
    <property type="evidence" value="ECO:0007669"/>
    <property type="project" value="UniProtKB-ARBA"/>
</dbReference>
<proteinExistence type="inferred from homology"/>
<dbReference type="InterPro" id="IPR040134">
    <property type="entry name" value="PSMD12/CSN4"/>
</dbReference>
<dbReference type="SMART" id="SM00088">
    <property type="entry name" value="PINT"/>
    <property type="match status" value="1"/>
</dbReference>
<feature type="compositionally biased region" description="Basic and acidic residues" evidence="4">
    <location>
        <begin position="182"/>
        <end position="195"/>
    </location>
</feature>
<dbReference type="InterPro" id="IPR054559">
    <property type="entry name" value="PSMD12-CSN4-like_N"/>
</dbReference>
<dbReference type="PANTHER" id="PTHR10855">
    <property type="entry name" value="26S PROTEASOME NON-ATPASE REGULATORY SUBUNIT 12/COP9 SIGNALOSOME COMPLEX SUBUNIT 4"/>
    <property type="match status" value="1"/>
</dbReference>
<sequence length="441" mass="50538">MEGGNLEASIESLLNVEKQMRLAGDVAGTKKAVVDILELCFQAQAWKTLNDQIVLLSKRRGQLKQAVTAMVQKAMEYIDQTPDIETRVELIKTLNSVSAGKIYVEIERARLIKKLAKIKEEQGLIAEAADLMQEIAVETFGAMAKTEKIAFILEQVRLCLDRQDYVRAQILSRKISPRVFDADTSKEKKKPKEGDSVVEEPPADIPSLLELKRIYYGLMIRYHSHNNDYLEICRSYKATYEIPSVKEDPAQWIPVLRKICWYLVLSPHDPLQSSLLNSTLEDKNLGEIPKFRLLLKQLTTMEVIQWNTLWETYQYEFENEKNMLGGHLGEKAAEDLKQRIIEHNILVVSKYYSRIKLKRLAELLCLTLQEAEKHLSEMVVSKSLIAKIDRPMGIVCFQTAKDSNDILNSWAMNLEKLLDLVEKSCHQIHKETMVHKAALKV</sequence>
<dbReference type="Pfam" id="PF22241">
    <property type="entry name" value="PSMD12-CSN4_N"/>
    <property type="match status" value="2"/>
</dbReference>
<dbReference type="Pfam" id="PF18098">
    <property type="entry name" value="RPN5_C"/>
    <property type="match status" value="1"/>
</dbReference>
<dbReference type="Proteomes" id="UP000189703">
    <property type="component" value="Unplaced"/>
</dbReference>
<dbReference type="OMA" id="CKIDRIK"/>
<evidence type="ECO:0000256" key="3">
    <source>
        <dbReference type="ARBA" id="ARBA00064920"/>
    </source>
</evidence>
<dbReference type="PANTHER" id="PTHR10855:SF1">
    <property type="entry name" value="26S PROTEASOME NON-ATPASE REGULATORY SUBUNIT 12"/>
    <property type="match status" value="1"/>
</dbReference>
<dbReference type="OrthoDB" id="268763at2759"/>
<evidence type="ECO:0000313" key="5">
    <source>
        <dbReference type="Proteomes" id="UP000189703"/>
    </source>
</evidence>
<feature type="region of interest" description="Disordered" evidence="4">
    <location>
        <begin position="182"/>
        <end position="201"/>
    </location>
</feature>
<dbReference type="FunFam" id="1.10.10.10:FF:000070">
    <property type="entry name" value="26S proteasome non-ATPase regulatory subunit 12"/>
    <property type="match status" value="1"/>
</dbReference>
<dbReference type="AlphaFoldDB" id="A0A1U8A7G9"/>
<dbReference type="GO" id="GO:0008541">
    <property type="term" value="C:proteasome regulatory particle, lid subcomplex"/>
    <property type="evidence" value="ECO:0000318"/>
    <property type="project" value="GO_Central"/>
</dbReference>
<evidence type="ECO:0000256" key="1">
    <source>
        <dbReference type="ARBA" id="ARBA00006397"/>
    </source>
</evidence>
<dbReference type="Gene3D" id="1.10.10.10">
    <property type="entry name" value="Winged helix-like DNA-binding domain superfamily/Winged helix DNA-binding domain"/>
    <property type="match status" value="1"/>
</dbReference>
<dbReference type="eggNOG" id="KOG1498">
    <property type="taxonomic scope" value="Eukaryota"/>
</dbReference>
<dbReference type="PROSITE" id="PS50250">
    <property type="entry name" value="PCI"/>
    <property type="match status" value="1"/>
</dbReference>
<dbReference type="KEGG" id="nnu:104599946"/>
<dbReference type="InterPro" id="IPR036390">
    <property type="entry name" value="WH_DNA-bd_sf"/>
</dbReference>
<dbReference type="SUPFAM" id="SSF46785">
    <property type="entry name" value="Winged helix' DNA-binding domain"/>
    <property type="match status" value="1"/>
</dbReference>
<protein>
    <submittedName>
        <fullName evidence="6">26S proteasome non-ATPase regulatory subunit 12 homolog A-like</fullName>
    </submittedName>
</protein>
<dbReference type="InterPro" id="IPR000717">
    <property type="entry name" value="PCI_dom"/>
</dbReference>